<feature type="compositionally biased region" description="Low complexity" evidence="1">
    <location>
        <begin position="953"/>
        <end position="964"/>
    </location>
</feature>
<feature type="region of interest" description="Disordered" evidence="1">
    <location>
        <begin position="3862"/>
        <end position="3897"/>
    </location>
</feature>
<dbReference type="NCBIfam" id="NF012211">
    <property type="entry name" value="tand_rpt_95"/>
    <property type="match status" value="7"/>
</dbReference>
<dbReference type="Gene3D" id="6.20.50.90">
    <property type="match status" value="4"/>
</dbReference>
<feature type="region of interest" description="Disordered" evidence="1">
    <location>
        <begin position="1399"/>
        <end position="1419"/>
    </location>
</feature>
<name>A0ABX1U8D7_9VIBR</name>
<dbReference type="RefSeq" id="WP_169042786.1">
    <property type="nucleotide sequence ID" value="NZ_JABBXC010000010.1"/>
</dbReference>
<keyword evidence="4" id="KW-1185">Reference proteome</keyword>
<dbReference type="PROSITE" id="PS50268">
    <property type="entry name" value="CADHERIN_2"/>
    <property type="match status" value="2"/>
</dbReference>
<dbReference type="NCBIfam" id="NF033510">
    <property type="entry name" value="Ca_tandemer"/>
    <property type="match status" value="1"/>
</dbReference>
<dbReference type="InterPro" id="IPR040853">
    <property type="entry name" value="RapA2_cadherin-like"/>
</dbReference>
<dbReference type="InterPro" id="IPR002126">
    <property type="entry name" value="Cadherin-like_dom"/>
</dbReference>
<dbReference type="PANTHER" id="PTHR14139:SF2">
    <property type="entry name" value="CALSYNTENIN-1"/>
    <property type="match status" value="1"/>
</dbReference>
<evidence type="ECO:0000313" key="4">
    <source>
        <dbReference type="Proteomes" id="UP000590068"/>
    </source>
</evidence>
<feature type="region of interest" description="Disordered" evidence="1">
    <location>
        <begin position="5388"/>
        <end position="5407"/>
    </location>
</feature>
<feature type="region of interest" description="Disordered" evidence="1">
    <location>
        <begin position="953"/>
        <end position="975"/>
    </location>
</feature>
<reference evidence="3 4" key="1">
    <citation type="submission" date="2020-04" db="EMBL/GenBank/DDBJ databases">
        <title>WGS-Seq of Vibrio isolated by the O'Toole Lab.</title>
        <authorList>
            <person name="Mckone K.P."/>
            <person name="Whitaker R."/>
            <person name="Sevigney J.L."/>
            <person name="Herring J.B."/>
            <person name="O'Toole G."/>
        </authorList>
    </citation>
    <scope>NUCLEOTIDE SEQUENCE [LARGE SCALE GENOMIC DNA]</scope>
    <source>
        <strain evidence="3 4">BS_02</strain>
    </source>
</reference>
<dbReference type="SMART" id="SM00112">
    <property type="entry name" value="CA"/>
    <property type="match status" value="7"/>
</dbReference>
<dbReference type="PANTHER" id="PTHR14139">
    <property type="entry name" value="CALSYNTENIN"/>
    <property type="match status" value="1"/>
</dbReference>
<dbReference type="Gene3D" id="2.60.40.10">
    <property type="entry name" value="Immunoglobulins"/>
    <property type="match status" value="22"/>
</dbReference>
<protein>
    <submittedName>
        <fullName evidence="3">Tandem-95 repeat protein</fullName>
    </submittedName>
</protein>
<gene>
    <name evidence="3" type="ORF">HJ568_05950</name>
</gene>
<feature type="region of interest" description="Disordered" evidence="1">
    <location>
        <begin position="2216"/>
        <end position="2237"/>
    </location>
</feature>
<dbReference type="EMBL" id="JABCJR010000009">
    <property type="protein sequence ID" value="NMR69516.1"/>
    <property type="molecule type" value="Genomic_DNA"/>
</dbReference>
<dbReference type="Pfam" id="PF19077">
    <property type="entry name" value="Big_13"/>
    <property type="match status" value="4"/>
</dbReference>
<feature type="region of interest" description="Disordered" evidence="1">
    <location>
        <begin position="2545"/>
        <end position="2564"/>
    </location>
</feature>
<proteinExistence type="predicted"/>
<dbReference type="Pfam" id="PF17803">
    <property type="entry name" value="Cadherin_4"/>
    <property type="match status" value="4"/>
</dbReference>
<dbReference type="InterPro" id="IPR044016">
    <property type="entry name" value="Big_13"/>
</dbReference>
<dbReference type="Pfam" id="PF17963">
    <property type="entry name" value="Big_9"/>
    <property type="match status" value="2"/>
</dbReference>
<feature type="compositionally biased region" description="Basic and acidic residues" evidence="1">
    <location>
        <begin position="5485"/>
        <end position="5513"/>
    </location>
</feature>
<feature type="region of interest" description="Disordered" evidence="1">
    <location>
        <begin position="1339"/>
        <end position="1361"/>
    </location>
</feature>
<dbReference type="InterPro" id="IPR010221">
    <property type="entry name" value="VCBS_dom"/>
</dbReference>
<sequence length="5513" mass="578739">MANEDKNKQATEVSKKKREVTKARKARRFVIPRVHVPRPSTVAFVLPSYHVASAEVDSGLDSRISHTEYADNSQQTAYVPGDTEGNQGVHPEPTPYIAGGDYQPQEHPQSKGNHHFTHANHYGKPVTPVTGIPTTNYGQTNVVPNPVIASHSGGHKDYSYLTPPVVGQPQSGTVTEDTTLVTSGTVDIQSAQKGSPLTFTPDNLHGQYGEFTLNKDTGEWSYSLDNTHNQNLAQGETHTEVLHVTVTSAAGVSVQQDITITVKGTNDIPVITSQAQHGVTKEDGVLLVDGQVTATDVDHGAVLTYSADHLVGQYGSFTLDSATGKWTYTLDSQGHQELSEGESHSEFLEVTVTDEHGATTTQRVEVVVEGTNDQPIIDVILPQHAKEDGVIVHSQIHSVDVDTLDTATFSTTASVPGFQLNPDGTYSFDPSDTAYQHLAEGQKQTITIPVTVTDPHQGSDTKDLVITVTGTNDNPILTVGSTTPGGGRLTQTDVDDGDTHTFAALDQNSPQALVHGQFGDLNVDPKTGLYTYVPHASVAGMGYDKSSHQYHGHEYFAVQVADNHGGTDTKYITFEVTATAGAPTQPGGPAVITTQVVNPQTPQITDVPPTLAPLQTPTNAVTIDLAATSDTGSSDHDDRTSDTTPLITGQTDIPFSVVTIYDHGQEVAKVTSDQNGIYQVDTSALTGSNQGEAHDLIATAVAPSAGSANSVSSSFLKVIVDTGVTATDETNTATEDQTAVVNGHLSLATDTGGDAEVTTVGDIPGQYGTYHLNKDGSYSYTLDNTNPAVQAFAEGTSHKDPIQYSVIDAAGNTATAQLEVTITGTNDDPVLSVGVQTPATGGLTETDVDTGDTHTFEILDAGKPVQTITGQYGDLVLDSTTGHYTYTPHSGVQGMGYDPQTHEYRGHEAFHVQVSDNHGGTDDKYLTFEVAATVAAPTKPGDPGVITTKVVTPTDPTGTGTPLPQVTGTGPQSQPPMMPSGTNMPLPQVTDTAPQLKPFPQPPANTVTIDLTDGSDSGKSHTDDLTSDQTPTVTGHTAIPFSVVTISDQGNIVATVTSDSNGDYTATLPTMAGSEGGTVHDLMATAQAPSTGTANVTHSANLDVTIDTGVTATDEANTATEDQSAVVQGQLPLATDTGGDAEVTTVGDIPGQYGTYHLNKDGSYSYTLDNTNPAVQAFTEGAAHKDPIQYSVTDAAGNTATAQLEVTITGTNDNPVLSVGVQTPATGGLTETDVDTGDTHTFQLLDGNQQVQTITGQYGDLVLDATTGHYTYTPHSGVQGMGYDPQTHEYRGHEAFHVQVSDNHGGTDDKYLTFEVAATVAAPTKPGDPGVITTKVVTPTDPTGTGTPLPQVTGTGPQSQPPMMPSGTNMPLPQVTDTAPQLKPFPQPPANTVTIDLTDGSDSGKSHTDDLTSDQTPTVTGHTAIPFSVVTISDQGNIVATVTSDSNGDYTATLPTMAGSEGGTVHDLMATAQAPSTGTANVTHSANLDVTIDTGVTATDEANTATEDQSAVVQGQLPLATDTGGDAEVTTVGDIPGQYGTYHLNKDGSYSYTLDNTNPAVQAFTEGAAHKDPIQYSVTDAAGNTATAQLEVTITGTNDNPVLSVGVQTPATGGLTETDVDTGDSHTFEILDVGNPVQTIAGQFGDLTLDKDSGHYTYVPHPGVQGMGFDSQTGEYHGHEYFQVQVSDNHGGTDNKFLTFETTATVTAPTLPGQPPQINVQVVNPQTPQVTDTAPTLSPLTPPTNAVDIDLAISSDSMQAPNQGTGTHTDDLTNDATPAITGTTGIPFSKVEIKEGGSVIATIYSDASGRYSVDLPTQTNGVHTLTSTATAPSSTNSVVSSTLPVTIDTVAPVLTIDPIATDNVVNAAEHAAAVTISGATDAEVGQIVTVHVGPSNAGHDYLARVSAGATGQNVYSVDVPAGDIGALQDGRYAISASVADKAGNLSTAAHGNVEVDTTSTQVISGAQGDVVEDVTTTVSYPLTVPNGESVTWDASNAQQGTFGEFTFDQNSGQWTYTLDHNKTDHLQQGETPPQETFMVTGTDAQGNPVQQQITVQVTGTNDDPVLTVNVGAGLVMGTLSETDVDTKDDHVFSIVDGGAQVNTLHGQFGDLTLDPSSGVYTYTPHADVSGMSYDAATHTYQGKEYFQVQVDDGHGGIDTKYIEFDPQATVAAPTTGTGAPVITSSVTTQPKVTDTPPTLANHVPSNAVTLDLAATSDSGASDHDDVTNEQMPTFTGHTDIPFSKVEIRDGSTVVATTYSDKDGNYQVVASQLADPQTNPQGQNHNLVATATAPSTTTGVTAVLDVRVDTLAHAKDDVDQITEDSNRDTTSGNLLTNDELHSDITAVETTTGGSHQVSGGAVTVKGQYGTFTINPDGTYSYQLDNSNPDVQALAQSAHIDDVLTYHTTDLAGNPTQAQLIVTVNGTNDDAVIGGVDKGDVKEDLSVTGGLLKMSGQLTISDVDKNPVDEATFQTTVTPNTNAWGHLTVDKSGQWNYEVNNQDPRVQALQEGDTHTDTFTVMGTDDTAHDVLVTVTGTKDAPEITQSAESGAVTEAGSTPAGTPITGVASATGQFARTDVDTQDSATWSIVAGAQQAQTNSGNVQGTYGHLEIDQNGKWTYVLDNNDPDTQALTDGQSEQELFTVRVTDSTGLTDEQTVTVEVTGSNDQAQITGTDSRHVKEDENLQGGKLHTSGTLSVTDVDTGEDHFTASTLTGTYGELALQQDGSWTYDADNNQVPIQQLKATDHLTDVFTITSADGTEHTITVTIDGTNDLPTIAGTDTGAVVEKGNHADANHRVHGDPGTPTATGQLSATEVDANDPAHWAVPHGQGTYGSLTIDKDGQWTYTLDQSRANSLHEGEVAKETFIVTDTDSSGTPVEHNVVITVTGSNDMPVISGAHSDQVTEAGGTANAQAGKPTIAGDLSAADPDNNDQGNLVWSIENAPSGTPTQRTGRYGTLKLDQHGRWCHWIYELNNDDPDTQKLQQGHNPTDKFTVLVTDSSGASVTKEVVVAVHGTNDDPVLAAYTPQTFGEDSGRSHQQTISLPHVSDVDDTALTYSIDDHIDTRNAHQPWIEIDPVTGQITVKTNAKVLQHLAVGEQTTEDVLVTVTDAHGGTTQQTLHLTITGSNDAPHLTQLKVEDSHHRLGHQQGMRSTGKNAHQPLLSIDEDSTLRGKILFSDVDDAQGTQHLQGDTHAFSATVEYTDETRQQRTVTLTEAGLTLNNDGTFELNAQSQLYQHLQKGQTAHLDVLVTVTDGQGASDSQHMKIAVHGQNDNPTVTQVHPMQMDEDTHLQFTLGGTGHPNWGQPLVSVTDVENDRLDISNPQVDPKYGTLVDHGMGRFEFIPATNQNFDTFRGDVPITFDIDDNHGGTATETGFIHVNPVNDDPAAGNIHLPGIAEDSGPVHITEAQLLANTHDIDNSHSELHISGTPTLSDPSAGTLIGDAQHGWTFTPALNWNSDKAGHNLRIEFSVSDGAGGHATAHAIQKVTPVQDPAVIVDDIGHTQDKVVTDGSGSSLKAEGYLSITDPDLNEEHFQVRSSIQGHHGFASIDRAGHWEYTLNPKDPAVLALGEGETLTDTFVVHGADGTAHTVSIEVTGKNEAPTVTSVDTTSTKEGDAAVHGFIHVHDSDVHDDLHFSQTGSLLAGFSIDPGTGEFTFDPSHPIYNEMREGETRILHASVEVIDGNGGKTVQDVAIQIVGTNDAPAATGMPLPDIFRANSGINPTVTFHDQDFLDRATDPDKGDVLSIGKFTATLGGHVLSDVTLHDPHSGTLTQDGVGGYVFTPATGFTGPVQIDYVMTDGKASTKMHTSFSVLDAPSTNQQTPHFPGQNPSTTTWATLTPAQPVVVDKDIFDKPLYKGNINEGGTTTTGHVHETHTGPHSGHSEVHGDNHLDPDARTDGLADLGYLQVTPDGAWTYHLHQHNSATDPVNQLALGESLTETFTLHSDHGETKVEITIHGTNDAPEITGHTTQVADLQGTAVPGHPAAIAEVDTTELIGTVTATDVDHGDALTFGLGATPKSIPPEFLEGGHLAGLSINPRTGEYTFVPDSAHYGSIPPGQTRTFQVPVTVMDNNGATSTQNIELTVEGHNRPPEVLHTDVKLADHDEDFGQFTVSTQKFLKLAGAIDPDGDKRYITNLHVTDANGHVVAVRDDGHGKFVFTSQQDQHGDVHFSFEVTDGMSQSQPVTATLPVSAVNDAPTASDFNLPNVAESTTSTPTPSGVFTEQDFVKHAADVDIATDQDVLSLVGEPTLAPLDAILGRIEKNGSGWQFVPNDANFNGQIHIQYTVTDKAKHATSTATATLLVTPTNDPAFIDNPTPDFVKEDGKAHAQGTLTISDVDVTKDDHSQETFHANSHIGGSYGYLELDAQGHWEYTMTRGDRAGVQQLSEGGKLTEHFTVTSKDGTTYDLTVDIKGTNDDPILTAITAAKGNEGGSTISGDLSGFATDVDTEGTRTADNPADVLTYHTGYSHPGFKLDSATGHYTLDLTDPSFEHLAQGETKVLTVPITVQDHHGGHSQTRNLKITVTGTNDVPVLTDIPEITANEDDAVIHGQFTSTDVDSDNLNNHLTHYQVDGGAQVAGFHLNRDGSYTFDPGAYNNLQAGETKDVTIPIVATDNHGNSASKSLVVHLTGTNDAATITGTNTVILIESVATDDTTITALQQLSVTDPDHDESHFTAGDINPDSTTAATGLQQTAYGHLSITADGKWQYHVDDADAVKAIPGGQTVQETFIVTSVDGTPHTVTVTLQGSNEAATFSGRMTGAVTDGTSTSASGIITVTDVDYGESGKMHTTAHHTATDTDRAGHTAGVATTQYGHIDIDKSGAWTYQVDHLDKLQAIPEGVTVTETFTVTAADGTPQQITITLTGSNDAPTVTGAVSLGHATEDTPITYTKAELTAHAHDVDAGDVLSIENPSVPAGAGTVALDSSGGIVFTPAANFNGPVTVTYDVVDSHGAKISTTATFTVDNAPDPAVIGGTVTGTATEDGSATASGTLTITDADSGEDHFAAGIVPGTYGSLDLKSDGQWTYTLDNANQNVQQLGAGVPVTDTITVQSADGTTQDITVTITGTNDAPTVSQAVTLPAQDEDTTFSIRKGQLLHGSSDADQDGLTVSGVSVDHGSLTHHGNRWDYTPEPNYHGPVVVSYHIEDGHGGSVAQTASMQINSVNDPAKIGVAASALVREDSPTGKTAGTLSIVDPDGSSEEVFTAATGLHGQYGDLDIDEHGHWGYTMTKQSDPAIQGLKEGETLIDKITVHSQDGTAYEVQVQISGENDKPTVTATPGLVEHAGQGHSFKQADFGFHDIDGDSLDHITITSLPDAVMGQLMLNGHVVTAHQVIAQADLTHLTFENAQTAQDGQVATFQYTVNDGHEDSDPATLSLTMHPTQPIVVTSNPPPPPPPPVSADEPDTGAVEQAPTITLQDIAAATPASSGAQAYLNQIGVDSHTHTQPDHVVPSDMDIVLAGSSDVTLDEHGLVVADADSADAGAADDHHKHHDELQLHDDPTIDHHDWTDNHG</sequence>
<dbReference type="Proteomes" id="UP000590068">
    <property type="component" value="Unassembled WGS sequence"/>
</dbReference>
<feature type="region of interest" description="Disordered" evidence="1">
    <location>
        <begin position="628"/>
        <end position="648"/>
    </location>
</feature>
<organism evidence="3 4">
    <name type="scientific">Vibrio breoganii</name>
    <dbReference type="NCBI Taxonomy" id="553239"/>
    <lineage>
        <taxon>Bacteria</taxon>
        <taxon>Pseudomonadati</taxon>
        <taxon>Pseudomonadota</taxon>
        <taxon>Gammaproteobacteria</taxon>
        <taxon>Vibrionales</taxon>
        <taxon>Vibrionaceae</taxon>
        <taxon>Vibrio</taxon>
    </lineage>
</organism>
<dbReference type="InterPro" id="IPR013783">
    <property type="entry name" value="Ig-like_fold"/>
</dbReference>
<comment type="caution">
    <text evidence="3">The sequence shown here is derived from an EMBL/GenBank/DDBJ whole genome shotgun (WGS) entry which is preliminary data.</text>
</comment>
<evidence type="ECO:0000259" key="2">
    <source>
        <dbReference type="PROSITE" id="PS50268"/>
    </source>
</evidence>
<feature type="compositionally biased region" description="Basic residues" evidence="1">
    <location>
        <begin position="15"/>
        <end position="24"/>
    </location>
</feature>
<dbReference type="NCBIfam" id="TIGR01965">
    <property type="entry name" value="VCBS_repeat"/>
    <property type="match status" value="28"/>
</dbReference>
<dbReference type="InterPro" id="IPR041690">
    <property type="entry name" value="Cadherin_5"/>
</dbReference>
<dbReference type="Pfam" id="PF17892">
    <property type="entry name" value="Cadherin_5"/>
    <property type="match status" value="6"/>
</dbReference>
<accession>A0ABX1U8D7</accession>
<feature type="region of interest" description="Disordered" evidence="1">
    <location>
        <begin position="1013"/>
        <end position="1033"/>
    </location>
</feature>
<feature type="region of interest" description="Disordered" evidence="1">
    <location>
        <begin position="1"/>
        <end position="24"/>
    </location>
</feature>
<feature type="region of interest" description="Disordered" evidence="1">
    <location>
        <begin position="5483"/>
        <end position="5513"/>
    </location>
</feature>
<feature type="domain" description="Cadherin" evidence="2">
    <location>
        <begin position="2910"/>
        <end position="3021"/>
    </location>
</feature>
<feature type="compositionally biased region" description="Pro residues" evidence="1">
    <location>
        <begin position="5390"/>
        <end position="5399"/>
    </location>
</feature>
<feature type="compositionally biased region" description="Low complexity" evidence="1">
    <location>
        <begin position="1339"/>
        <end position="1350"/>
    </location>
</feature>
<evidence type="ECO:0000256" key="1">
    <source>
        <dbReference type="SAM" id="MobiDB-lite"/>
    </source>
</evidence>
<feature type="compositionally biased region" description="Basic and acidic residues" evidence="1">
    <location>
        <begin position="3871"/>
        <end position="3897"/>
    </location>
</feature>
<feature type="region of interest" description="Disordered" evidence="1">
    <location>
        <begin position="70"/>
        <end position="93"/>
    </location>
</feature>
<evidence type="ECO:0000313" key="3">
    <source>
        <dbReference type="EMBL" id="NMR69516.1"/>
    </source>
</evidence>
<feature type="region of interest" description="Disordered" evidence="1">
    <location>
        <begin position="2907"/>
        <end position="2931"/>
    </location>
</feature>
<feature type="domain" description="Cadherin" evidence="2">
    <location>
        <begin position="288"/>
        <end position="377"/>
    </location>
</feature>